<feature type="transmembrane region" description="Helical" evidence="1">
    <location>
        <begin position="93"/>
        <end position="110"/>
    </location>
</feature>
<dbReference type="EMBL" id="QXED01000001">
    <property type="protein sequence ID" value="RIV27733.1"/>
    <property type="molecule type" value="Genomic_DNA"/>
</dbReference>
<protein>
    <submittedName>
        <fullName evidence="3">DUF418 domain-containing protein</fullName>
    </submittedName>
</protein>
<dbReference type="AlphaFoldDB" id="A0A418MK65"/>
<comment type="caution">
    <text evidence="3">The sequence shown here is derived from an EMBL/GenBank/DDBJ whole genome shotgun (WGS) entry which is preliminary data.</text>
</comment>
<evidence type="ECO:0000259" key="2">
    <source>
        <dbReference type="Pfam" id="PF04235"/>
    </source>
</evidence>
<feature type="transmembrane region" description="Helical" evidence="1">
    <location>
        <begin position="357"/>
        <end position="376"/>
    </location>
</feature>
<feature type="transmembrane region" description="Helical" evidence="1">
    <location>
        <begin position="299"/>
        <end position="320"/>
    </location>
</feature>
<proteinExistence type="predicted"/>
<feature type="transmembrane region" description="Helical" evidence="1">
    <location>
        <begin position="332"/>
        <end position="351"/>
    </location>
</feature>
<evidence type="ECO:0000313" key="3">
    <source>
        <dbReference type="EMBL" id="RIV27733.1"/>
    </source>
</evidence>
<feature type="transmembrane region" description="Helical" evidence="1">
    <location>
        <begin position="214"/>
        <end position="235"/>
    </location>
</feature>
<dbReference type="Pfam" id="PF04235">
    <property type="entry name" value="DUF418"/>
    <property type="match status" value="1"/>
</dbReference>
<dbReference type="Proteomes" id="UP000283523">
    <property type="component" value="Unassembled WGS sequence"/>
</dbReference>
<feature type="transmembrane region" description="Helical" evidence="1">
    <location>
        <begin position="58"/>
        <end position="81"/>
    </location>
</feature>
<feature type="transmembrane region" description="Helical" evidence="1">
    <location>
        <begin position="140"/>
        <end position="160"/>
    </location>
</feature>
<dbReference type="PANTHER" id="PTHR30590:SF2">
    <property type="entry name" value="INNER MEMBRANE PROTEIN"/>
    <property type="match status" value="1"/>
</dbReference>
<evidence type="ECO:0000256" key="1">
    <source>
        <dbReference type="SAM" id="Phobius"/>
    </source>
</evidence>
<name>A0A418MK65_9BACT</name>
<reference evidence="3 4" key="1">
    <citation type="submission" date="2018-08" db="EMBL/GenBank/DDBJ databases">
        <title>Fibrisoma montanum sp. nov., isolated from Danxia mountain soil.</title>
        <authorList>
            <person name="Huang Y."/>
        </authorList>
    </citation>
    <scope>NUCLEOTIDE SEQUENCE [LARGE SCALE GENOMIC DNA]</scope>
    <source>
        <strain evidence="3 4">HYT19</strain>
    </source>
</reference>
<dbReference type="RefSeq" id="WP_119666571.1">
    <property type="nucleotide sequence ID" value="NZ_QXED01000001.1"/>
</dbReference>
<accession>A0A418MK65</accession>
<evidence type="ECO:0000313" key="4">
    <source>
        <dbReference type="Proteomes" id="UP000283523"/>
    </source>
</evidence>
<feature type="domain" description="DUF418" evidence="2">
    <location>
        <begin position="237"/>
        <end position="400"/>
    </location>
</feature>
<feature type="transmembrane region" description="Helical" evidence="1">
    <location>
        <begin position="116"/>
        <end position="133"/>
    </location>
</feature>
<dbReference type="OrthoDB" id="9807744at2"/>
<feature type="transmembrane region" description="Helical" evidence="1">
    <location>
        <begin position="255"/>
        <end position="279"/>
    </location>
</feature>
<dbReference type="InterPro" id="IPR007349">
    <property type="entry name" value="DUF418"/>
</dbReference>
<sequence length="420" mass="45832">MESASIKHMDRIQVIDALRGFALIGIIVAHSSGQFLAGPSPADYNILFSPLDKWVSDLGTYLTFGKFFTIFSFLFGLSFAIQMDSAARAGRSFVGRTLWRLVILFAIGFIHSLFYSGDILRIYAFLGLLLLLLRRLPNGVILTIGTLLVLNAPLLVGRLASLNTPPPTAAQVAASQKEGAVFAKMAEEGYRIKSSGTLAEVIAMNAREGLIGTLFFQLFTGRLFITFGLFLLGLYVGRKRYFTDTPPHRQLFRRLLVSSGLLAVISTTVVLLTGGVTLGPPVPGWQSVVNLTAFDVHQASLSAFYVAAVTLLFWQTKAVFLRSLVAVGRMGLTTYLCGSAFGVLVFLGYGLGQIGKLGMAASVGLGLAFFALQIPFSNGWLSRYQFGPVEWLWRSLTYGKAQPWRKKTTLRQASDLLTAE</sequence>
<keyword evidence="1" id="KW-1133">Transmembrane helix</keyword>
<keyword evidence="4" id="KW-1185">Reference proteome</keyword>
<dbReference type="InterPro" id="IPR052529">
    <property type="entry name" value="Bact_Transport_Assoc"/>
</dbReference>
<dbReference type="PANTHER" id="PTHR30590">
    <property type="entry name" value="INNER MEMBRANE PROTEIN"/>
    <property type="match status" value="1"/>
</dbReference>
<feature type="transmembrane region" description="Helical" evidence="1">
    <location>
        <begin position="21"/>
        <end position="38"/>
    </location>
</feature>
<gene>
    <name evidence="3" type="ORF">DYU11_05385</name>
</gene>
<keyword evidence="1" id="KW-0812">Transmembrane</keyword>
<organism evidence="3 4">
    <name type="scientific">Fibrisoma montanum</name>
    <dbReference type="NCBI Taxonomy" id="2305895"/>
    <lineage>
        <taxon>Bacteria</taxon>
        <taxon>Pseudomonadati</taxon>
        <taxon>Bacteroidota</taxon>
        <taxon>Cytophagia</taxon>
        <taxon>Cytophagales</taxon>
        <taxon>Spirosomataceae</taxon>
        <taxon>Fibrisoma</taxon>
    </lineage>
</organism>
<keyword evidence="1" id="KW-0472">Membrane</keyword>